<feature type="transmembrane region" description="Helical" evidence="7">
    <location>
        <begin position="110"/>
        <end position="131"/>
    </location>
</feature>
<feature type="transmembrane region" description="Helical" evidence="7">
    <location>
        <begin position="54"/>
        <end position="73"/>
    </location>
</feature>
<feature type="transmembrane region" description="Helical" evidence="7">
    <location>
        <begin position="487"/>
        <end position="506"/>
    </location>
</feature>
<feature type="transmembrane region" description="Helical" evidence="7">
    <location>
        <begin position="310"/>
        <end position="332"/>
    </location>
</feature>
<protein>
    <submittedName>
        <fullName evidence="9">MFS transporter</fullName>
    </submittedName>
</protein>
<evidence type="ECO:0000256" key="1">
    <source>
        <dbReference type="ARBA" id="ARBA00004651"/>
    </source>
</evidence>
<feature type="transmembrane region" description="Helical" evidence="7">
    <location>
        <begin position="85"/>
        <end position="104"/>
    </location>
</feature>
<keyword evidence="10" id="KW-1185">Reference proteome</keyword>
<proteinExistence type="predicted"/>
<dbReference type="Gene3D" id="1.20.1250.20">
    <property type="entry name" value="MFS general substrate transporter like domains"/>
    <property type="match status" value="1"/>
</dbReference>
<dbReference type="RefSeq" id="WP_196148437.1">
    <property type="nucleotide sequence ID" value="NZ_JADMLG010000002.1"/>
</dbReference>
<evidence type="ECO:0000256" key="4">
    <source>
        <dbReference type="ARBA" id="ARBA00022692"/>
    </source>
</evidence>
<keyword evidence="5 7" id="KW-1133">Transmembrane helix</keyword>
<evidence type="ECO:0000256" key="6">
    <source>
        <dbReference type="ARBA" id="ARBA00023136"/>
    </source>
</evidence>
<feature type="domain" description="Major facilitator superfamily (MFS) profile" evidence="8">
    <location>
        <begin position="19"/>
        <end position="510"/>
    </location>
</feature>
<feature type="transmembrane region" description="Helical" evidence="7">
    <location>
        <begin position="143"/>
        <end position="165"/>
    </location>
</feature>
<organism evidence="9 10">
    <name type="scientific">Nocardia bovistercoris</name>
    <dbReference type="NCBI Taxonomy" id="2785916"/>
    <lineage>
        <taxon>Bacteria</taxon>
        <taxon>Bacillati</taxon>
        <taxon>Actinomycetota</taxon>
        <taxon>Actinomycetes</taxon>
        <taxon>Mycobacteriales</taxon>
        <taxon>Nocardiaceae</taxon>
        <taxon>Nocardia</taxon>
    </lineage>
</organism>
<dbReference type="GO" id="GO:0005886">
    <property type="term" value="C:plasma membrane"/>
    <property type="evidence" value="ECO:0007669"/>
    <property type="project" value="UniProtKB-SubCell"/>
</dbReference>
<keyword evidence="6 7" id="KW-0472">Membrane</keyword>
<feature type="transmembrane region" description="Helical" evidence="7">
    <location>
        <begin position="230"/>
        <end position="253"/>
    </location>
</feature>
<dbReference type="InterPro" id="IPR004638">
    <property type="entry name" value="EmrB-like"/>
</dbReference>
<feature type="transmembrane region" description="Helical" evidence="7">
    <location>
        <begin position="203"/>
        <end position="224"/>
    </location>
</feature>
<keyword evidence="4 7" id="KW-0812">Transmembrane</keyword>
<dbReference type="PANTHER" id="PTHR42718">
    <property type="entry name" value="MAJOR FACILITATOR SUPERFAMILY MULTIDRUG TRANSPORTER MFSC"/>
    <property type="match status" value="1"/>
</dbReference>
<sequence>MATHRYHTPPQRSENPIWTLVVVALATFMLMLDLTVVNVALPDIRSAFDSSFSSLQWILDAYALGLAAVLLAAGSLADRIGRKKVFDVGLVVFVLSSLACGLAQNDLTLILARFVQGLGGAILFAVGPALLGHEFRGKERGMAFGVFGGVAGLAIAFGPLIGGGLTQSLGWRWIFLVNVPVTVVALIVGYLKMRESRSDTPPPLDWPGMATFSAGLFLLVLGFMRGQQDGWGSARIIGCFALALILLAVFAALQVTRPGRAMFDLTLFRSRTFNGLSVVTALCALSVMPGIFLLISYVQNLLGYSAFASGLRFLPLTLLLFVAAAVAGSLVVKLPPAGLVGASQLLIAAGLAAILLVDVGSSWTALIPGMVIIGLGMGIFNPPRAAFSIAVTTPEKAGMASGINETFQQAGLAIGIAAVGAFFQNRVGGSFAESEAARTVFGDKAGEAGDAVAAGGPSVVLTGVPDAAAGAVREAAESAFVSGLHNAMLLAAVIAAISGVVALLTLRRDDLDPAALENPGVPTEAVELEDERTGAYR</sequence>
<dbReference type="InterPro" id="IPR011701">
    <property type="entry name" value="MFS"/>
</dbReference>
<feature type="transmembrane region" description="Helical" evidence="7">
    <location>
        <begin position="20"/>
        <end position="42"/>
    </location>
</feature>
<dbReference type="SUPFAM" id="SSF103473">
    <property type="entry name" value="MFS general substrate transporter"/>
    <property type="match status" value="1"/>
</dbReference>
<evidence type="ECO:0000259" key="8">
    <source>
        <dbReference type="PROSITE" id="PS50850"/>
    </source>
</evidence>
<feature type="transmembrane region" description="Helical" evidence="7">
    <location>
        <begin position="273"/>
        <end position="298"/>
    </location>
</feature>
<dbReference type="NCBIfam" id="TIGR00711">
    <property type="entry name" value="efflux_EmrB"/>
    <property type="match status" value="1"/>
</dbReference>
<name>A0A931I969_9NOCA</name>
<feature type="transmembrane region" description="Helical" evidence="7">
    <location>
        <begin position="339"/>
        <end position="357"/>
    </location>
</feature>
<dbReference type="GO" id="GO:0022857">
    <property type="term" value="F:transmembrane transporter activity"/>
    <property type="evidence" value="ECO:0007669"/>
    <property type="project" value="InterPro"/>
</dbReference>
<evidence type="ECO:0000313" key="9">
    <source>
        <dbReference type="EMBL" id="MBH0776175.1"/>
    </source>
</evidence>
<evidence type="ECO:0000256" key="7">
    <source>
        <dbReference type="SAM" id="Phobius"/>
    </source>
</evidence>
<evidence type="ECO:0000256" key="2">
    <source>
        <dbReference type="ARBA" id="ARBA00022448"/>
    </source>
</evidence>
<dbReference type="Pfam" id="PF07690">
    <property type="entry name" value="MFS_1"/>
    <property type="match status" value="1"/>
</dbReference>
<dbReference type="CDD" id="cd17321">
    <property type="entry name" value="MFS_MMR_MDR_like"/>
    <property type="match status" value="1"/>
</dbReference>
<dbReference type="PRINTS" id="PR01036">
    <property type="entry name" value="TCRTETB"/>
</dbReference>
<keyword evidence="2" id="KW-0813">Transport</keyword>
<dbReference type="InterPro" id="IPR020846">
    <property type="entry name" value="MFS_dom"/>
</dbReference>
<dbReference type="PANTHER" id="PTHR42718:SF49">
    <property type="entry name" value="EXPORT PROTEIN"/>
    <property type="match status" value="1"/>
</dbReference>
<dbReference type="AlphaFoldDB" id="A0A931I969"/>
<comment type="subcellular location">
    <subcellularLocation>
        <location evidence="1">Cell membrane</location>
        <topology evidence="1">Multi-pass membrane protein</topology>
    </subcellularLocation>
</comment>
<dbReference type="PROSITE" id="PS50850">
    <property type="entry name" value="MFS"/>
    <property type="match status" value="1"/>
</dbReference>
<reference evidence="9" key="1">
    <citation type="submission" date="2020-11" db="EMBL/GenBank/DDBJ databases">
        <title>Nocardia NEAU-351.nov., a novel actinomycete isolated from the cow dung.</title>
        <authorList>
            <person name="Zhang X."/>
        </authorList>
    </citation>
    <scope>NUCLEOTIDE SEQUENCE</scope>
    <source>
        <strain evidence="9">NEAU-351</strain>
    </source>
</reference>
<dbReference type="EMBL" id="JADMLG010000002">
    <property type="protein sequence ID" value="MBH0776175.1"/>
    <property type="molecule type" value="Genomic_DNA"/>
</dbReference>
<evidence type="ECO:0000256" key="3">
    <source>
        <dbReference type="ARBA" id="ARBA00022475"/>
    </source>
</evidence>
<comment type="caution">
    <text evidence="9">The sequence shown here is derived from an EMBL/GenBank/DDBJ whole genome shotgun (WGS) entry which is preliminary data.</text>
</comment>
<accession>A0A931I969</accession>
<evidence type="ECO:0000313" key="10">
    <source>
        <dbReference type="Proteomes" id="UP000655751"/>
    </source>
</evidence>
<keyword evidence="3" id="KW-1003">Cell membrane</keyword>
<gene>
    <name evidence="9" type="ORF">IT779_07755</name>
</gene>
<dbReference type="Proteomes" id="UP000655751">
    <property type="component" value="Unassembled WGS sequence"/>
</dbReference>
<dbReference type="Gene3D" id="1.20.1720.10">
    <property type="entry name" value="Multidrug resistance protein D"/>
    <property type="match status" value="1"/>
</dbReference>
<dbReference type="InterPro" id="IPR036259">
    <property type="entry name" value="MFS_trans_sf"/>
</dbReference>
<evidence type="ECO:0000256" key="5">
    <source>
        <dbReference type="ARBA" id="ARBA00022989"/>
    </source>
</evidence>
<feature type="transmembrane region" description="Helical" evidence="7">
    <location>
        <begin position="171"/>
        <end position="191"/>
    </location>
</feature>